<reference evidence="4" key="1">
    <citation type="submission" date="2022-08" db="EMBL/GenBank/DDBJ databases">
        <title>Genome Sequence of the sulphate-reducing bacterium, Pseudodesulfovibrio portus JCM14722.</title>
        <authorList>
            <person name="Kondo R."/>
            <person name="Kataoka T."/>
        </authorList>
    </citation>
    <scope>NUCLEOTIDE SEQUENCE</scope>
    <source>
        <strain evidence="4">JCM 14722</strain>
    </source>
</reference>
<dbReference type="InterPro" id="IPR052163">
    <property type="entry name" value="DGC-Regulatory_Protein"/>
</dbReference>
<keyword evidence="5" id="KW-1185">Reference proteome</keyword>
<dbReference type="Proteomes" id="UP001061361">
    <property type="component" value="Chromosome"/>
</dbReference>
<evidence type="ECO:0000259" key="1">
    <source>
        <dbReference type="PROSITE" id="PS50112"/>
    </source>
</evidence>
<feature type="domain" description="PAS" evidence="1">
    <location>
        <begin position="2"/>
        <end position="60"/>
    </location>
</feature>
<dbReference type="SUPFAM" id="SSF55785">
    <property type="entry name" value="PYP-like sensor domain (PAS domain)"/>
    <property type="match status" value="1"/>
</dbReference>
<dbReference type="CDD" id="cd00130">
    <property type="entry name" value="PAS"/>
    <property type="match status" value="1"/>
</dbReference>
<dbReference type="Gene3D" id="3.30.450.20">
    <property type="entry name" value="PAS domain"/>
    <property type="match status" value="1"/>
</dbReference>
<feature type="domain" description="GGDEF" evidence="3">
    <location>
        <begin position="168"/>
        <end position="300"/>
    </location>
</feature>
<dbReference type="NCBIfam" id="TIGR00254">
    <property type="entry name" value="GGDEF"/>
    <property type="match status" value="1"/>
</dbReference>
<dbReference type="SMART" id="SM00267">
    <property type="entry name" value="GGDEF"/>
    <property type="match status" value="1"/>
</dbReference>
<dbReference type="SMART" id="SM00091">
    <property type="entry name" value="PAS"/>
    <property type="match status" value="1"/>
</dbReference>
<dbReference type="RefSeq" id="WP_264984018.1">
    <property type="nucleotide sequence ID" value="NZ_AP026708.1"/>
</dbReference>
<dbReference type="InterPro" id="IPR029787">
    <property type="entry name" value="Nucleotide_cyclase"/>
</dbReference>
<sequence>MDQEFYKGLLDSLLEGVYFVDLDRKVVYWNKAAERLSGYTAQEVVGNSCADNLLRHIDEDGNELCLAGCPLEGTMGDGKSREASVYMHHKFGHRIPVFVRASPMRDEQGAIIGAVEVFSDNSKNVNILQEMENLRKEVLTDPLTGIGNRRYADITLDRLEATLKESRVPYGVLFVDVDFFKKVNDTWGHPIGDRVLQMVAKTIEGALRPLDVVCRWGGEELVVFISNATEKGLAVTAERLRSLAEHSWVEHEGELIRVTISLGGAVSKDGETTESVVGRADHQMYLSKESGRNCVHIGDSKTSSGQAIPN</sequence>
<protein>
    <submittedName>
        <fullName evidence="4">Diguanylate cyclase</fullName>
    </submittedName>
</protein>
<dbReference type="InterPro" id="IPR035965">
    <property type="entry name" value="PAS-like_dom_sf"/>
</dbReference>
<dbReference type="PROSITE" id="PS50112">
    <property type="entry name" value="PAS"/>
    <property type="match status" value="1"/>
</dbReference>
<dbReference type="PANTHER" id="PTHR46663:SF4">
    <property type="entry name" value="DIGUANYLATE CYCLASE DGCT-RELATED"/>
    <property type="match status" value="1"/>
</dbReference>
<evidence type="ECO:0000259" key="2">
    <source>
        <dbReference type="PROSITE" id="PS50113"/>
    </source>
</evidence>
<proteinExistence type="predicted"/>
<evidence type="ECO:0000313" key="4">
    <source>
        <dbReference type="EMBL" id="BDQ33970.1"/>
    </source>
</evidence>
<dbReference type="Pfam" id="PF00990">
    <property type="entry name" value="GGDEF"/>
    <property type="match status" value="1"/>
</dbReference>
<dbReference type="NCBIfam" id="TIGR00229">
    <property type="entry name" value="sensory_box"/>
    <property type="match status" value="1"/>
</dbReference>
<dbReference type="Gene3D" id="3.30.70.270">
    <property type="match status" value="1"/>
</dbReference>
<organism evidence="4 5">
    <name type="scientific">Pseudodesulfovibrio portus</name>
    <dbReference type="NCBI Taxonomy" id="231439"/>
    <lineage>
        <taxon>Bacteria</taxon>
        <taxon>Pseudomonadati</taxon>
        <taxon>Thermodesulfobacteriota</taxon>
        <taxon>Desulfovibrionia</taxon>
        <taxon>Desulfovibrionales</taxon>
        <taxon>Desulfovibrionaceae</taxon>
    </lineage>
</organism>
<dbReference type="PROSITE" id="PS50113">
    <property type="entry name" value="PAC"/>
    <property type="match status" value="1"/>
</dbReference>
<dbReference type="PROSITE" id="PS50887">
    <property type="entry name" value="GGDEF"/>
    <property type="match status" value="1"/>
</dbReference>
<feature type="domain" description="PAC" evidence="2">
    <location>
        <begin position="81"/>
        <end position="133"/>
    </location>
</feature>
<dbReference type="InterPro" id="IPR043128">
    <property type="entry name" value="Rev_trsase/Diguanyl_cyclase"/>
</dbReference>
<dbReference type="SUPFAM" id="SSF55073">
    <property type="entry name" value="Nucleotide cyclase"/>
    <property type="match status" value="1"/>
</dbReference>
<dbReference type="InterPro" id="IPR000700">
    <property type="entry name" value="PAS-assoc_C"/>
</dbReference>
<dbReference type="Pfam" id="PF13426">
    <property type="entry name" value="PAS_9"/>
    <property type="match status" value="1"/>
</dbReference>
<dbReference type="PANTHER" id="PTHR46663">
    <property type="entry name" value="DIGUANYLATE CYCLASE DGCT-RELATED"/>
    <property type="match status" value="1"/>
</dbReference>
<evidence type="ECO:0000313" key="5">
    <source>
        <dbReference type="Proteomes" id="UP001061361"/>
    </source>
</evidence>
<name>A0ABN6RWQ3_9BACT</name>
<dbReference type="CDD" id="cd01949">
    <property type="entry name" value="GGDEF"/>
    <property type="match status" value="1"/>
</dbReference>
<dbReference type="InterPro" id="IPR000014">
    <property type="entry name" value="PAS"/>
</dbReference>
<dbReference type="EMBL" id="AP026708">
    <property type="protein sequence ID" value="BDQ33970.1"/>
    <property type="molecule type" value="Genomic_DNA"/>
</dbReference>
<accession>A0ABN6RWQ3</accession>
<dbReference type="InterPro" id="IPR000160">
    <property type="entry name" value="GGDEF_dom"/>
</dbReference>
<gene>
    <name evidence="4" type="ORF">JCM14722_15120</name>
</gene>
<evidence type="ECO:0000259" key="3">
    <source>
        <dbReference type="PROSITE" id="PS50887"/>
    </source>
</evidence>